<dbReference type="Gene3D" id="3.40.50.1820">
    <property type="entry name" value="alpha/beta hydrolase"/>
    <property type="match status" value="1"/>
</dbReference>
<keyword evidence="4" id="KW-1185">Reference proteome</keyword>
<sequence length="267" mass="30108">MFLHTISHGEKPAPLVAFCHGLFGQGKNWTTSARGLEQTDPPFRSLLIDMPNHGRSDWSSSVDLLDWADEVAKTLRLHLDTAEATHLVGHSLGGKIAMLIALRHPELVKSLVVVDMSPVNYELARHFRTYVKAMASIDLDELSGRSEADANLQVAVPGEVIRSFLLQNLRRTGNGDRPWRWQMNLDLLDEQLERLGAWPGQQGRYEGPVLWVGGQDSDYITDAYRAPMEQLFPSTRSVTIKNAGHWVHSEQPEVFQAVLTRFLQEHR</sequence>
<name>A0A542ZPI4_9ACTN</name>
<dbReference type="Proteomes" id="UP000316196">
    <property type="component" value="Unassembled WGS sequence"/>
</dbReference>
<dbReference type="PANTHER" id="PTHR46118">
    <property type="entry name" value="PROTEIN ABHD11"/>
    <property type="match status" value="1"/>
</dbReference>
<dbReference type="InterPro" id="IPR000639">
    <property type="entry name" value="Epox_hydrolase-like"/>
</dbReference>
<dbReference type="InterPro" id="IPR000073">
    <property type="entry name" value="AB_hydrolase_1"/>
</dbReference>
<dbReference type="RefSeq" id="WP_142092155.1">
    <property type="nucleotide sequence ID" value="NZ_BAAAMD010000003.1"/>
</dbReference>
<protein>
    <submittedName>
        <fullName evidence="3">Pimeloyl-ACP methyl ester carboxylesterase</fullName>
    </submittedName>
</protein>
<dbReference type="InterPro" id="IPR029058">
    <property type="entry name" value="AB_hydrolase_fold"/>
</dbReference>
<dbReference type="PRINTS" id="PR00412">
    <property type="entry name" value="EPOXHYDRLASE"/>
</dbReference>
<dbReference type="SUPFAM" id="SSF53474">
    <property type="entry name" value="alpha/beta-Hydrolases"/>
    <property type="match status" value="1"/>
</dbReference>
<accession>A0A542ZPI4</accession>
<dbReference type="EMBL" id="VFOR01000001">
    <property type="protein sequence ID" value="TQL62281.1"/>
    <property type="molecule type" value="Genomic_DNA"/>
</dbReference>
<comment type="caution">
    <text evidence="3">The sequence shown here is derived from an EMBL/GenBank/DDBJ whole genome shotgun (WGS) entry which is preliminary data.</text>
</comment>
<dbReference type="PANTHER" id="PTHR46118:SF4">
    <property type="entry name" value="PROTEIN ABHD11"/>
    <property type="match status" value="1"/>
</dbReference>
<gene>
    <name evidence="3" type="ORF">FB460_0052</name>
</gene>
<reference evidence="3 4" key="1">
    <citation type="submission" date="2019-06" db="EMBL/GenBank/DDBJ databases">
        <title>Sequencing the genomes of 1000 actinobacteria strains.</title>
        <authorList>
            <person name="Klenk H.-P."/>
        </authorList>
    </citation>
    <scope>NUCLEOTIDE SEQUENCE [LARGE SCALE GENOMIC DNA]</scope>
    <source>
        <strain evidence="3 4">DSM 8251</strain>
    </source>
</reference>
<evidence type="ECO:0000259" key="2">
    <source>
        <dbReference type="Pfam" id="PF00561"/>
    </source>
</evidence>
<evidence type="ECO:0000313" key="4">
    <source>
        <dbReference type="Proteomes" id="UP000316196"/>
    </source>
</evidence>
<proteinExistence type="predicted"/>
<organism evidence="3 4">
    <name type="scientific">Propioniferax innocua</name>
    <dbReference type="NCBI Taxonomy" id="1753"/>
    <lineage>
        <taxon>Bacteria</taxon>
        <taxon>Bacillati</taxon>
        <taxon>Actinomycetota</taxon>
        <taxon>Actinomycetes</taxon>
        <taxon>Propionibacteriales</taxon>
        <taxon>Propionibacteriaceae</taxon>
        <taxon>Propioniferax</taxon>
    </lineage>
</organism>
<evidence type="ECO:0000256" key="1">
    <source>
        <dbReference type="ARBA" id="ARBA00022801"/>
    </source>
</evidence>
<dbReference type="AlphaFoldDB" id="A0A542ZPI4"/>
<dbReference type="GO" id="GO:0016787">
    <property type="term" value="F:hydrolase activity"/>
    <property type="evidence" value="ECO:0007669"/>
    <property type="project" value="UniProtKB-KW"/>
</dbReference>
<evidence type="ECO:0000313" key="3">
    <source>
        <dbReference type="EMBL" id="TQL62281.1"/>
    </source>
</evidence>
<feature type="domain" description="AB hydrolase-1" evidence="2">
    <location>
        <begin position="14"/>
        <end position="251"/>
    </location>
</feature>
<keyword evidence="1" id="KW-0378">Hydrolase</keyword>
<dbReference type="Pfam" id="PF00561">
    <property type="entry name" value="Abhydrolase_1"/>
    <property type="match status" value="1"/>
</dbReference>
<dbReference type="OrthoDB" id="63519at2"/>
<dbReference type="PRINTS" id="PR00111">
    <property type="entry name" value="ABHYDROLASE"/>
</dbReference>